<dbReference type="GO" id="GO:0003860">
    <property type="term" value="F:3-hydroxyisobutyryl-CoA hydrolase activity"/>
    <property type="evidence" value="ECO:0007669"/>
    <property type="project" value="InterPro"/>
</dbReference>
<evidence type="ECO:0000313" key="3">
    <source>
        <dbReference type="EMBL" id="SNT04532.1"/>
    </source>
</evidence>
<dbReference type="NCBIfam" id="NF004127">
    <property type="entry name" value="PRK05617.1"/>
    <property type="match status" value="1"/>
</dbReference>
<proteinExistence type="predicted"/>
<feature type="domain" description="Enoyl-CoA hydratase/isomerase" evidence="2">
    <location>
        <begin position="28"/>
        <end position="361"/>
    </location>
</feature>
<dbReference type="PANTHER" id="PTHR43176">
    <property type="entry name" value="3-HYDROXYISOBUTYRYL-COA HYDROLASE-RELATED"/>
    <property type="match status" value="1"/>
</dbReference>
<protein>
    <submittedName>
        <fullName evidence="3">Enoyl-CoA hydratase/carnithine racemase</fullName>
    </submittedName>
</protein>
<dbReference type="InterPro" id="IPR045004">
    <property type="entry name" value="ECH_dom"/>
</dbReference>
<sequence>MPLGYNEALTSSFPRMSQDILSQVHRRIGFITLNRAAALNSLSLPMIRTMTEQLQAWRSDPAIDAVVVDSSSDKAFCAGGDIRFFHRAGSSTPAGGSALLEDFFTEEYALNHLVHHYPKPYVALMNGIVMGGGMGIAQAGAASRLRVVTERTRMAMPEVNIGLFPDVGGSHFLSRARGQVGTYLALTGEAIGAADALFAGLADVCLPSARLEELRAALRQSHADDVHALIDRFAVSQDTLPAPGLLAVNEAAIERHFSLATVGEIMASLGRDDSPFARSCLQAMGRRSPLMMCVALEQLRRGAGMHIADCLRMERSMMRCCFEQGEALEGIRALVIDKDNQPRWQPARLDEVTEAMIARFFEPAWPAHAHPLRDFV</sequence>
<organism evidence="3 4">
    <name type="scientific">Noviherbaspirillum humi</name>
    <dbReference type="NCBI Taxonomy" id="1688639"/>
    <lineage>
        <taxon>Bacteria</taxon>
        <taxon>Pseudomonadati</taxon>
        <taxon>Pseudomonadota</taxon>
        <taxon>Betaproteobacteria</taxon>
        <taxon>Burkholderiales</taxon>
        <taxon>Oxalobacteraceae</taxon>
        <taxon>Noviherbaspirillum</taxon>
    </lineage>
</organism>
<dbReference type="SUPFAM" id="SSF52096">
    <property type="entry name" value="ClpP/crotonase"/>
    <property type="match status" value="1"/>
</dbReference>
<keyword evidence="4" id="KW-1185">Reference proteome</keyword>
<dbReference type="AlphaFoldDB" id="A0A239JG03"/>
<dbReference type="PANTHER" id="PTHR43176:SF6">
    <property type="entry name" value="3-HYDROXYISOBUTYRYL-COA HYDROLASE"/>
    <property type="match status" value="1"/>
</dbReference>
<reference evidence="3 4" key="1">
    <citation type="submission" date="2017-06" db="EMBL/GenBank/DDBJ databases">
        <authorList>
            <person name="Kim H.J."/>
            <person name="Triplett B.A."/>
        </authorList>
    </citation>
    <scope>NUCLEOTIDE SEQUENCE [LARGE SCALE GENOMIC DNA]</scope>
    <source>
        <strain evidence="3 4">U15</strain>
    </source>
</reference>
<keyword evidence="1" id="KW-0378">Hydrolase</keyword>
<evidence type="ECO:0000259" key="2">
    <source>
        <dbReference type="Pfam" id="PF16113"/>
    </source>
</evidence>
<name>A0A239JG03_9BURK</name>
<gene>
    <name evidence="3" type="ORF">SAMN06265795_112113</name>
</gene>
<evidence type="ECO:0000256" key="1">
    <source>
        <dbReference type="ARBA" id="ARBA00022801"/>
    </source>
</evidence>
<evidence type="ECO:0000313" key="4">
    <source>
        <dbReference type="Proteomes" id="UP000198284"/>
    </source>
</evidence>
<dbReference type="InterPro" id="IPR029045">
    <property type="entry name" value="ClpP/crotonase-like_dom_sf"/>
</dbReference>
<dbReference type="Pfam" id="PF16113">
    <property type="entry name" value="ECH_2"/>
    <property type="match status" value="1"/>
</dbReference>
<dbReference type="Proteomes" id="UP000198284">
    <property type="component" value="Unassembled WGS sequence"/>
</dbReference>
<dbReference type="EMBL" id="FZOT01000012">
    <property type="protein sequence ID" value="SNT04532.1"/>
    <property type="molecule type" value="Genomic_DNA"/>
</dbReference>
<accession>A0A239JG03</accession>
<dbReference type="GO" id="GO:0006574">
    <property type="term" value="P:L-valine catabolic process"/>
    <property type="evidence" value="ECO:0007669"/>
    <property type="project" value="TreeGrafter"/>
</dbReference>
<dbReference type="Gene3D" id="3.90.226.10">
    <property type="entry name" value="2-enoyl-CoA Hydratase, Chain A, domain 1"/>
    <property type="match status" value="1"/>
</dbReference>
<dbReference type="CDD" id="cd06558">
    <property type="entry name" value="crotonase-like"/>
    <property type="match status" value="1"/>
</dbReference>
<dbReference type="InterPro" id="IPR032259">
    <property type="entry name" value="HIBYL-CoA-H"/>
</dbReference>